<feature type="compositionally biased region" description="Low complexity" evidence="1">
    <location>
        <begin position="418"/>
        <end position="427"/>
    </location>
</feature>
<dbReference type="SUPFAM" id="SSF57603">
    <property type="entry name" value="FnI-like domain"/>
    <property type="match status" value="2"/>
</dbReference>
<feature type="compositionally biased region" description="Polar residues" evidence="1">
    <location>
        <begin position="107"/>
        <end position="121"/>
    </location>
</feature>
<dbReference type="AlphaFoldDB" id="A0A1A9V704"/>
<dbReference type="PANTHER" id="PTHR24330:SF19">
    <property type="entry name" value="MEDIATOR OF RNA POLYMERASE II TRANSCRIPTION SUBUNIT 29"/>
    <property type="match status" value="1"/>
</dbReference>
<protein>
    <recommendedName>
        <fullName evidence="4">VWFC domain-containing protein</fullName>
    </recommendedName>
</protein>
<sequence length="946" mass="106562">MTATTTVAAAAAVPYEYFDDHDSLLYDLDSEQIQAKYDTRLLSEQLLKTERQHKHHHKKRFNIDADVMSDGDDDSHMVEFNQQHDDGIIDMNAKANVPQVNALKQLKSSTLAGKSSTRQTSNMENDNTNDDDERLSDGDVGIDDKNADDDDDDGDDDDDDDDDGDNDDLEPHERAASCYTGGERYTHGQKVPRSDSCEVCLCMDGEIFCWWEKCDKKQIKSAIVSTDYMPTPYGDTSTIAVFGSKGVKDSKEHELSTAKAITRPVKKPIMSNHLKYDNADLTDIIEMKQELNKAHKNQLIKQEKLHVKQELKMKHNHESQSHTQLKPIIKNKKTESMQHQEQQQEQQQQQQQAEHWKSLMNKHDRHSPGSSKILNFPENLPSVLYYDYKTEEHQHHQHLHHQQHIKHQQLLKQKKQQKQLNQQQNEQHLSHIDRLEAFNQNIFPTYKNIQQQQQQQQQQQVKTTTANANVNGYENAYSEIATETDSDILPEPPMKKAKIYKTTPATAAAATTSQNYSSSFPYDKPDEQKMDDTLTLTLTALNEQKTQQQSIGSLGFNQIKINGNKDSMHEVVSRDELHDDVVDVEDEQLNDSINGRNDIEGGDSNDDMNDEDDAFHRWLTSTETYAKYNRNYDNIDLGIVTNSNKAAATTTKTLIATSDTSLPLRTVSDVATALKTAQDRNNEIRNATNNHRANTDNSNNNNNFTPYSNPYNMVMDFNDIIDRETSDEDSSGAENAIDMSNIDIALTTATMLENNERLQSQSQGQSQTPLQSLEKQITPTTKHLFSQQSHLIVDMNANNSNCSDSGNTLLTALNEVNISTALTKNRTAAGYVDSISNRNRNRNKNKNSDSTHALIATNFTLLALPDSTTPQMASTAAITTTLNPERQCNVMGTLYKIGDILPQDTGNCLQCICIDGSTTDDTPRVTCSPHNCPPLVLPDLFDATGY</sequence>
<dbReference type="Proteomes" id="UP000078200">
    <property type="component" value="Unassembled WGS sequence"/>
</dbReference>
<evidence type="ECO:0000256" key="1">
    <source>
        <dbReference type="SAM" id="MobiDB-lite"/>
    </source>
</evidence>
<reference evidence="2" key="1">
    <citation type="submission" date="2020-05" db="UniProtKB">
        <authorList>
            <consortium name="EnsemblMetazoa"/>
        </authorList>
    </citation>
    <scope>IDENTIFICATION</scope>
    <source>
        <strain evidence="2">TTRI</strain>
    </source>
</reference>
<dbReference type="InterPro" id="IPR052145">
    <property type="entry name" value="Mediator/Homeobox_domain"/>
</dbReference>
<accession>A0A1A9V704</accession>
<organism evidence="2 3">
    <name type="scientific">Glossina austeni</name>
    <name type="common">Savannah tsetse fly</name>
    <dbReference type="NCBI Taxonomy" id="7395"/>
    <lineage>
        <taxon>Eukaryota</taxon>
        <taxon>Metazoa</taxon>
        <taxon>Ecdysozoa</taxon>
        <taxon>Arthropoda</taxon>
        <taxon>Hexapoda</taxon>
        <taxon>Insecta</taxon>
        <taxon>Pterygota</taxon>
        <taxon>Neoptera</taxon>
        <taxon>Endopterygota</taxon>
        <taxon>Diptera</taxon>
        <taxon>Brachycera</taxon>
        <taxon>Muscomorpha</taxon>
        <taxon>Hippoboscoidea</taxon>
        <taxon>Glossinidae</taxon>
        <taxon>Glossina</taxon>
    </lineage>
</organism>
<dbReference type="EnsemblMetazoa" id="GAUT027947-RA">
    <property type="protein sequence ID" value="GAUT027947-PA"/>
    <property type="gene ID" value="GAUT027947"/>
</dbReference>
<feature type="compositionally biased region" description="Low complexity" evidence="1">
    <location>
        <begin position="689"/>
        <end position="706"/>
    </location>
</feature>
<name>A0A1A9V704_GLOAU</name>
<keyword evidence="3" id="KW-1185">Reference proteome</keyword>
<feature type="region of interest" description="Disordered" evidence="1">
    <location>
        <begin position="683"/>
        <end position="706"/>
    </location>
</feature>
<evidence type="ECO:0008006" key="4">
    <source>
        <dbReference type="Google" id="ProtNLM"/>
    </source>
</evidence>
<dbReference type="PANTHER" id="PTHR24330">
    <property type="entry name" value="HOMEOBOX PROTEIN BARH-LIKE"/>
    <property type="match status" value="1"/>
</dbReference>
<feature type="region of interest" description="Disordered" evidence="1">
    <location>
        <begin position="333"/>
        <end position="376"/>
    </location>
</feature>
<evidence type="ECO:0000313" key="3">
    <source>
        <dbReference type="Proteomes" id="UP000078200"/>
    </source>
</evidence>
<feature type="region of interest" description="Disordered" evidence="1">
    <location>
        <begin position="392"/>
        <end position="427"/>
    </location>
</feature>
<evidence type="ECO:0000313" key="2">
    <source>
        <dbReference type="EnsemblMetazoa" id="GAUT027947-PA"/>
    </source>
</evidence>
<feature type="compositionally biased region" description="Low complexity" evidence="1">
    <location>
        <begin position="339"/>
        <end position="352"/>
    </location>
</feature>
<feature type="compositionally biased region" description="Basic residues" evidence="1">
    <location>
        <begin position="395"/>
        <end position="417"/>
    </location>
</feature>
<dbReference type="VEuPathDB" id="VectorBase:GAUT027947"/>
<feature type="compositionally biased region" description="Acidic residues" evidence="1">
    <location>
        <begin position="146"/>
        <end position="168"/>
    </location>
</feature>
<proteinExistence type="predicted"/>
<feature type="region of interest" description="Disordered" evidence="1">
    <location>
        <begin position="107"/>
        <end position="177"/>
    </location>
</feature>
<feature type="region of interest" description="Disordered" evidence="1">
    <location>
        <begin position="507"/>
        <end position="526"/>
    </location>
</feature>
<dbReference type="STRING" id="7395.A0A1A9V704"/>